<dbReference type="GO" id="GO:0005634">
    <property type="term" value="C:nucleus"/>
    <property type="evidence" value="ECO:0007669"/>
    <property type="project" value="TreeGrafter"/>
</dbReference>
<proteinExistence type="predicted"/>
<dbReference type="InterPro" id="IPR025451">
    <property type="entry name" value="DUF4211"/>
</dbReference>
<comment type="caution">
    <text evidence="3">The sequence shown here is derived from an EMBL/GenBank/DDBJ whole genome shotgun (WGS) entry which is preliminary data.</text>
</comment>
<reference evidence="3" key="1">
    <citation type="submission" date="2023-06" db="EMBL/GenBank/DDBJ databases">
        <title>Genomic analysis of the entomopathogenic nematode Steinernema hermaphroditum.</title>
        <authorList>
            <person name="Schwarz E.M."/>
            <person name="Heppert J.K."/>
            <person name="Baniya A."/>
            <person name="Schwartz H.T."/>
            <person name="Tan C.-H."/>
            <person name="Antoshechkin I."/>
            <person name="Sternberg P.W."/>
            <person name="Goodrich-Blair H."/>
            <person name="Dillman A.R."/>
        </authorList>
    </citation>
    <scope>NUCLEOTIDE SEQUENCE</scope>
    <source>
        <strain evidence="3">PS9179</strain>
        <tissue evidence="3">Whole animal</tissue>
    </source>
</reference>
<dbReference type="Pfam" id="PF13926">
    <property type="entry name" value="DUF4211"/>
    <property type="match status" value="1"/>
</dbReference>
<keyword evidence="4" id="KW-1185">Reference proteome</keyword>
<dbReference type="Proteomes" id="UP001175271">
    <property type="component" value="Unassembled WGS sequence"/>
</dbReference>
<accession>A0AA39LH34</accession>
<dbReference type="PANTHER" id="PTHR14689">
    <property type="entry name" value="PHORBOL-ESTER_DAG-TYPE DOMAIN-CONTAINING PROTEIN"/>
    <property type="match status" value="1"/>
</dbReference>
<evidence type="ECO:0000259" key="2">
    <source>
        <dbReference type="Pfam" id="PF13926"/>
    </source>
</evidence>
<evidence type="ECO:0000256" key="1">
    <source>
        <dbReference type="SAM" id="MobiDB-lite"/>
    </source>
</evidence>
<sequence>MQAKVAAMLPMYGMLPQSVASASDPGAFTDPCTKSLLTSVPVGFDQTERLEPGGSSSLSNGIDHSAFDDLSWTKDINLDDFHLNYDSTADFHALLGSDLSSDILKTDTQKSKDRFKADDFEKEFERHMNAVANNDVESNSLPIFDAFSSILATDIPNTAEPREKISLTPVQFTPPDSPSDDVGLSGLSKSLFNFDIPSTSKPAAPIGAVTQKPSVKETLDTLSFIPKINPSKQATKVPVYKQRTQNPLFLFNEKEKSDKADAFDFSDDDEEESALSSFFSKDLAKDQKASSLLDKNSILGGPTPFTIAEQRMESKSSVPKSTVADSIRKRRETRALGSFLHAESLEKDCSTVFVDATSTTSSNDFRSPKNKDESSADENYNGDLPPLPKFRKRRLIMQWNEGEPENGEMNNENRKRARISPSLCEVKRAERTEVQWDPHLIKFSQAHGNLGKGTFVVSKQDLFRIECCALWRVDNQNLLQKYPPIIDPKTGRTMYKNSSTYSGWCDQIADGYLTVVIKYMKHSRAESIVEPEIPLVDLFPAISQEVEDRATVAADEVEKDECVKEMLCFGKDALRVSLQTYLQVMLNHALSLNFLQSIKQANEWNYLCSLNEVDKANEDGKARIRERVKWNQHFVDMVQQYSFCTASDSDVSDVFCQACDAKPISNVIQLFSNEYYNYETLAPIEFPSSGRESPMPAMEFLVCSSCQQYTLLYHRLHHLRYHLLKKCEDKIETMSIEYPTKSAAEVIDACMRQTRWVKQICDEYVADWKKVGQL</sequence>
<feature type="region of interest" description="Disordered" evidence="1">
    <location>
        <begin position="359"/>
        <end position="384"/>
    </location>
</feature>
<organism evidence="3 4">
    <name type="scientific">Steinernema hermaphroditum</name>
    <dbReference type="NCBI Taxonomy" id="289476"/>
    <lineage>
        <taxon>Eukaryota</taxon>
        <taxon>Metazoa</taxon>
        <taxon>Ecdysozoa</taxon>
        <taxon>Nematoda</taxon>
        <taxon>Chromadorea</taxon>
        <taxon>Rhabditida</taxon>
        <taxon>Tylenchina</taxon>
        <taxon>Panagrolaimomorpha</taxon>
        <taxon>Strongyloidoidea</taxon>
        <taxon>Steinernematidae</taxon>
        <taxon>Steinernema</taxon>
    </lineage>
</organism>
<dbReference type="PANTHER" id="PTHR14689:SF0">
    <property type="entry name" value="COILED-COIL DOMAIN-CONTAINING PROTEIN 82"/>
    <property type="match status" value="1"/>
</dbReference>
<evidence type="ECO:0000313" key="3">
    <source>
        <dbReference type="EMBL" id="KAK0396844.1"/>
    </source>
</evidence>
<dbReference type="EMBL" id="JAUCMV010000005">
    <property type="protein sequence ID" value="KAK0396844.1"/>
    <property type="molecule type" value="Genomic_DNA"/>
</dbReference>
<dbReference type="AlphaFoldDB" id="A0AA39LH34"/>
<protein>
    <recommendedName>
        <fullName evidence="2">DUF4211 domain-containing protein</fullName>
    </recommendedName>
</protein>
<gene>
    <name evidence="3" type="ORF">QR680_001882</name>
</gene>
<feature type="domain" description="DUF4211" evidence="2">
    <location>
        <begin position="556"/>
        <end position="681"/>
    </location>
</feature>
<evidence type="ECO:0000313" key="4">
    <source>
        <dbReference type="Proteomes" id="UP001175271"/>
    </source>
</evidence>
<name>A0AA39LH34_9BILA</name>